<feature type="domain" description="SRCR" evidence="13">
    <location>
        <begin position="173"/>
        <end position="254"/>
    </location>
</feature>
<feature type="transmembrane region" description="Helical" evidence="11">
    <location>
        <begin position="369"/>
        <end position="395"/>
    </location>
</feature>
<dbReference type="PANTHER" id="PTHR19331:SF487">
    <property type="entry name" value="SOLUBLE SCAVENGER RECEPTOR CYSTEINE-RICH DOMAIN-CONTAINING PROTEIN SSC5D"/>
    <property type="match status" value="1"/>
</dbReference>
<evidence type="ECO:0000256" key="7">
    <source>
        <dbReference type="ARBA" id="ARBA00023157"/>
    </source>
</evidence>
<evidence type="ECO:0000256" key="9">
    <source>
        <dbReference type="PROSITE-ProRule" id="PRU00196"/>
    </source>
</evidence>
<evidence type="ECO:0000256" key="1">
    <source>
        <dbReference type="ARBA" id="ARBA00004167"/>
    </source>
</evidence>
<evidence type="ECO:0000256" key="11">
    <source>
        <dbReference type="SAM" id="Phobius"/>
    </source>
</evidence>
<proteinExistence type="predicted"/>
<accession>A0A8C5T112</accession>
<dbReference type="AlphaFoldDB" id="A0A8C5T112"/>
<dbReference type="PANTHER" id="PTHR19331">
    <property type="entry name" value="SCAVENGER RECEPTOR DOMAIN-CONTAINING"/>
    <property type="match status" value="1"/>
</dbReference>
<feature type="domain" description="SRCR" evidence="13">
    <location>
        <begin position="45"/>
        <end position="126"/>
    </location>
</feature>
<dbReference type="Ensembl" id="ENSMCST00000000033.1">
    <property type="protein sequence ID" value="ENSMCSP00000000028.1"/>
    <property type="gene ID" value="ENSMCSG00000000029.1"/>
</dbReference>
<evidence type="ECO:0000259" key="13">
    <source>
        <dbReference type="PROSITE" id="PS50287"/>
    </source>
</evidence>
<dbReference type="Pfam" id="PF00530">
    <property type="entry name" value="SRCR"/>
    <property type="match status" value="3"/>
</dbReference>
<keyword evidence="4" id="KW-0677">Repeat</keyword>
<comment type="subcellular location">
    <subcellularLocation>
        <location evidence="1">Membrane</location>
        <topology evidence="1">Single-pass membrane protein</topology>
    </subcellularLocation>
</comment>
<reference evidence="14" key="2">
    <citation type="submission" date="2025-09" db="UniProtKB">
        <authorList>
            <consortium name="Ensembl"/>
        </authorList>
    </citation>
    <scope>IDENTIFICATION</scope>
</reference>
<dbReference type="InterPro" id="IPR036772">
    <property type="entry name" value="SRCR-like_dom_sf"/>
</dbReference>
<evidence type="ECO:0000313" key="15">
    <source>
        <dbReference type="Proteomes" id="UP000694560"/>
    </source>
</evidence>
<evidence type="ECO:0000256" key="6">
    <source>
        <dbReference type="ARBA" id="ARBA00023136"/>
    </source>
</evidence>
<protein>
    <recommendedName>
        <fullName evidence="13">SRCR domain-containing protein</fullName>
    </recommendedName>
</protein>
<dbReference type="SMART" id="SM00202">
    <property type="entry name" value="SR"/>
    <property type="match status" value="3"/>
</dbReference>
<organism evidence="14 15">
    <name type="scientific">Malurus cyaneus samueli</name>
    <dbReference type="NCBI Taxonomy" id="2593467"/>
    <lineage>
        <taxon>Eukaryota</taxon>
        <taxon>Metazoa</taxon>
        <taxon>Chordata</taxon>
        <taxon>Craniata</taxon>
        <taxon>Vertebrata</taxon>
        <taxon>Euteleostomi</taxon>
        <taxon>Archelosauria</taxon>
        <taxon>Archosauria</taxon>
        <taxon>Dinosauria</taxon>
        <taxon>Saurischia</taxon>
        <taxon>Theropoda</taxon>
        <taxon>Coelurosauria</taxon>
        <taxon>Aves</taxon>
        <taxon>Neognathae</taxon>
        <taxon>Neoaves</taxon>
        <taxon>Telluraves</taxon>
        <taxon>Australaves</taxon>
        <taxon>Passeriformes</taxon>
        <taxon>Meliphagoidea</taxon>
        <taxon>Maluridae</taxon>
        <taxon>Malurus</taxon>
    </lineage>
</organism>
<feature type="signal peptide" evidence="12">
    <location>
        <begin position="1"/>
        <end position="18"/>
    </location>
</feature>
<dbReference type="GO" id="GO:0009897">
    <property type="term" value="C:external side of plasma membrane"/>
    <property type="evidence" value="ECO:0007669"/>
    <property type="project" value="TreeGrafter"/>
</dbReference>
<evidence type="ECO:0000256" key="2">
    <source>
        <dbReference type="ARBA" id="ARBA00022692"/>
    </source>
</evidence>
<sequence length="441" mass="45751">MGPLAALGLLLCVRLCGGEGGGRQRGPRRCRARLSALGAAGSGELRLVGGGGRCAGRVEVKHRGEWGSVCVFDFDWDSGWPVVCRQLGCGRVSTGDVPPAFPMMCPHFSWGEHFCGHGWDVGVTCTGEGTRWPCEPPGLFWHQRRAQPCGCPGADAVELRLAGGGSPCAGRVEDAEVVCQQLGCGSAAGGHEGGPGGVPGAGLRRGLPSLGAWVGGAMLEGGFQCNGSEPLLSACAQRAPHGQGCSGPASVICSRKCRGQRGHRVRLAGGRGRCRGFLEVLHNGTWDRVCVEGTNPTTAATVCRQLGCGDEGHVRAVFAQHRPQEFLAMLGCKEGSRSLWECPSAPWQVRACKSRVPSRSTPAVAVGTVAVPAVLCVVLGTLLCLALGALAVLLCRARARRRGESRWVGAGTEPLWGSRPGNGSEGGHGWPRCPHGAQGSG</sequence>
<feature type="disulfide bond" evidence="9">
    <location>
        <begin position="225"/>
        <end position="235"/>
    </location>
</feature>
<feature type="chain" id="PRO_5034837638" description="SRCR domain-containing protein" evidence="12">
    <location>
        <begin position="19"/>
        <end position="441"/>
    </location>
</feature>
<keyword evidence="15" id="KW-1185">Reference proteome</keyword>
<feature type="region of interest" description="Disordered" evidence="10">
    <location>
        <begin position="410"/>
        <end position="441"/>
    </location>
</feature>
<dbReference type="SUPFAM" id="SSF56487">
    <property type="entry name" value="SRCR-like"/>
    <property type="match status" value="3"/>
</dbReference>
<keyword evidence="5 11" id="KW-1133">Transmembrane helix</keyword>
<dbReference type="Proteomes" id="UP000694560">
    <property type="component" value="Unplaced"/>
</dbReference>
<keyword evidence="7 9" id="KW-1015">Disulfide bond</keyword>
<keyword evidence="3 12" id="KW-0732">Signal</keyword>
<evidence type="ECO:0000256" key="8">
    <source>
        <dbReference type="ARBA" id="ARBA00023180"/>
    </source>
</evidence>
<keyword evidence="6 11" id="KW-0472">Membrane</keyword>
<dbReference type="Gene3D" id="3.10.250.10">
    <property type="entry name" value="SRCR-like domain"/>
    <property type="match status" value="3"/>
</dbReference>
<evidence type="ECO:0000256" key="10">
    <source>
        <dbReference type="SAM" id="MobiDB-lite"/>
    </source>
</evidence>
<comment type="caution">
    <text evidence="9">Lacks conserved residue(s) required for the propagation of feature annotation.</text>
</comment>
<feature type="domain" description="SRCR" evidence="13">
    <location>
        <begin position="265"/>
        <end position="377"/>
    </location>
</feature>
<evidence type="ECO:0000313" key="14">
    <source>
        <dbReference type="Ensembl" id="ENSMCSP00000000028.1"/>
    </source>
</evidence>
<keyword evidence="8" id="KW-0325">Glycoprotein</keyword>
<keyword evidence="2 11" id="KW-0812">Transmembrane</keyword>
<evidence type="ECO:0000256" key="5">
    <source>
        <dbReference type="ARBA" id="ARBA00022989"/>
    </source>
</evidence>
<dbReference type="InterPro" id="IPR001190">
    <property type="entry name" value="SRCR"/>
</dbReference>
<reference evidence="14" key="1">
    <citation type="submission" date="2025-08" db="UniProtKB">
        <authorList>
            <consortium name="Ensembl"/>
        </authorList>
    </citation>
    <scope>IDENTIFICATION</scope>
</reference>
<evidence type="ECO:0000256" key="4">
    <source>
        <dbReference type="ARBA" id="ARBA00022737"/>
    </source>
</evidence>
<dbReference type="FunFam" id="3.10.250.10:FF:000016">
    <property type="entry name" value="Scavenger receptor cysteine-rich protein type 12"/>
    <property type="match status" value="1"/>
</dbReference>
<evidence type="ECO:0000256" key="12">
    <source>
        <dbReference type="SAM" id="SignalP"/>
    </source>
</evidence>
<dbReference type="OrthoDB" id="536948at2759"/>
<dbReference type="PRINTS" id="PR00258">
    <property type="entry name" value="SPERACTRCPTR"/>
</dbReference>
<evidence type="ECO:0000256" key="3">
    <source>
        <dbReference type="ARBA" id="ARBA00022729"/>
    </source>
</evidence>
<feature type="disulfide bond" evidence="9">
    <location>
        <begin position="332"/>
        <end position="342"/>
    </location>
</feature>
<name>A0A8C5T112_9PASS</name>
<dbReference type="PROSITE" id="PS50287">
    <property type="entry name" value="SRCR_2"/>
    <property type="match status" value="3"/>
</dbReference>